<dbReference type="EMBL" id="CAJOBR010099995">
    <property type="protein sequence ID" value="CAF5151679.1"/>
    <property type="molecule type" value="Genomic_DNA"/>
</dbReference>
<dbReference type="AlphaFoldDB" id="A0A822GV55"/>
<protein>
    <submittedName>
        <fullName evidence="1">Uncharacterized protein</fullName>
    </submittedName>
</protein>
<evidence type="ECO:0000313" key="1">
    <source>
        <dbReference type="EMBL" id="CAF5151679.1"/>
    </source>
</evidence>
<dbReference type="Proteomes" id="UP000663848">
    <property type="component" value="Unassembled WGS sequence"/>
</dbReference>
<accession>A0A822GV55</accession>
<reference evidence="1" key="1">
    <citation type="submission" date="2021-02" db="EMBL/GenBank/DDBJ databases">
        <authorList>
            <person name="Nowell W R."/>
        </authorList>
    </citation>
    <scope>NUCLEOTIDE SEQUENCE</scope>
</reference>
<sequence length="59" mass="6815">MKKEEREALRLRGATFHNGTAGGNMKTTWNVLKKKVVVIQLYIESSKDMYNLKSQQICQ</sequence>
<gene>
    <name evidence="1" type="ORF">QYT958_LOCUS48620</name>
</gene>
<organism evidence="1 2">
    <name type="scientific">Rotaria socialis</name>
    <dbReference type="NCBI Taxonomy" id="392032"/>
    <lineage>
        <taxon>Eukaryota</taxon>
        <taxon>Metazoa</taxon>
        <taxon>Spiralia</taxon>
        <taxon>Gnathifera</taxon>
        <taxon>Rotifera</taxon>
        <taxon>Eurotatoria</taxon>
        <taxon>Bdelloidea</taxon>
        <taxon>Philodinida</taxon>
        <taxon>Philodinidae</taxon>
        <taxon>Rotaria</taxon>
    </lineage>
</organism>
<comment type="caution">
    <text evidence="1">The sequence shown here is derived from an EMBL/GenBank/DDBJ whole genome shotgun (WGS) entry which is preliminary data.</text>
</comment>
<proteinExistence type="predicted"/>
<name>A0A822GV55_9BILA</name>
<evidence type="ECO:0000313" key="2">
    <source>
        <dbReference type="Proteomes" id="UP000663848"/>
    </source>
</evidence>
<feature type="non-terminal residue" evidence="1">
    <location>
        <position position="59"/>
    </location>
</feature>